<organism evidence="1 2">
    <name type="scientific">Pseudosporangium ferrugineum</name>
    <dbReference type="NCBI Taxonomy" id="439699"/>
    <lineage>
        <taxon>Bacteria</taxon>
        <taxon>Bacillati</taxon>
        <taxon>Actinomycetota</taxon>
        <taxon>Actinomycetes</taxon>
        <taxon>Micromonosporales</taxon>
        <taxon>Micromonosporaceae</taxon>
        <taxon>Pseudosporangium</taxon>
    </lineage>
</organism>
<dbReference type="Proteomes" id="UP000239209">
    <property type="component" value="Unassembled WGS sequence"/>
</dbReference>
<comment type="caution">
    <text evidence="1">The sequence shown here is derived from an EMBL/GenBank/DDBJ whole genome shotgun (WGS) entry which is preliminary data.</text>
</comment>
<dbReference type="RefSeq" id="WP_106125003.1">
    <property type="nucleotide sequence ID" value="NZ_PVZG01000001.1"/>
</dbReference>
<sequence length="182" mass="19364">MGADLNRSLAGAVAAPAARLVLPSGRLIAAEPGMGFPVGEAERYAFDETVEPGDYLVEVVTRDGEVVAGRVVVRPEPVVEWRPGRRSGEDYVYPVDGGTGGFGSPEVFEALHDDEAREDLIADLSFDGDEPAATYTDPDSGANLVAFGLGSDGRYLTWVGYTAAGEIACYLTDFGDLEQRWS</sequence>
<proteinExistence type="predicted"/>
<dbReference type="OrthoDB" id="9789980at2"/>
<keyword evidence="2" id="KW-1185">Reference proteome</keyword>
<evidence type="ECO:0000313" key="2">
    <source>
        <dbReference type="Proteomes" id="UP000239209"/>
    </source>
</evidence>
<dbReference type="EMBL" id="PVZG01000001">
    <property type="protein sequence ID" value="PRY33295.1"/>
    <property type="molecule type" value="Genomic_DNA"/>
</dbReference>
<name>A0A2T0SIQ7_9ACTN</name>
<gene>
    <name evidence="1" type="ORF">CLV70_101457</name>
</gene>
<evidence type="ECO:0000313" key="1">
    <source>
        <dbReference type="EMBL" id="PRY33295.1"/>
    </source>
</evidence>
<dbReference type="AlphaFoldDB" id="A0A2T0SIQ7"/>
<protein>
    <submittedName>
        <fullName evidence="1">Uncharacterized protein DUF4241</fullName>
    </submittedName>
</protein>
<dbReference type="Pfam" id="PF14025">
    <property type="entry name" value="DUF4241"/>
    <property type="match status" value="1"/>
</dbReference>
<accession>A0A2T0SIQ7</accession>
<dbReference type="InterPro" id="IPR025335">
    <property type="entry name" value="DUF4241"/>
</dbReference>
<reference evidence="1 2" key="1">
    <citation type="submission" date="2018-03" db="EMBL/GenBank/DDBJ databases">
        <title>Genomic Encyclopedia of Archaeal and Bacterial Type Strains, Phase II (KMG-II): from individual species to whole genera.</title>
        <authorList>
            <person name="Goeker M."/>
        </authorList>
    </citation>
    <scope>NUCLEOTIDE SEQUENCE [LARGE SCALE GENOMIC DNA]</scope>
    <source>
        <strain evidence="1 2">DSM 45348</strain>
    </source>
</reference>